<dbReference type="InterPro" id="IPR038765">
    <property type="entry name" value="Papain-like_cys_pep_sf"/>
</dbReference>
<dbReference type="Gene3D" id="3.10.620.30">
    <property type="match status" value="1"/>
</dbReference>
<keyword evidence="4" id="KW-1185">Reference proteome</keyword>
<keyword evidence="1" id="KW-0732">Signal</keyword>
<evidence type="ECO:0000259" key="2">
    <source>
        <dbReference type="SMART" id="SM00460"/>
    </source>
</evidence>
<feature type="signal peptide" evidence="1">
    <location>
        <begin position="1"/>
        <end position="32"/>
    </location>
</feature>
<feature type="chain" id="PRO_5046312749" evidence="1">
    <location>
        <begin position="33"/>
        <end position="910"/>
    </location>
</feature>
<dbReference type="InterPro" id="IPR006637">
    <property type="entry name" value="ChW"/>
</dbReference>
<reference evidence="3" key="1">
    <citation type="submission" date="2023-05" db="EMBL/GenBank/DDBJ databases">
        <title>[olsenella] sp. nov., isolated from a pig farm feces dump.</title>
        <authorList>
            <person name="Chang Y.-H."/>
        </authorList>
    </citation>
    <scope>NUCLEOTIDE SEQUENCE</scope>
    <source>
        <strain evidence="3">YH-ols2217</strain>
    </source>
</reference>
<dbReference type="SMART" id="SM00460">
    <property type="entry name" value="TGc"/>
    <property type="match status" value="1"/>
</dbReference>
<dbReference type="Pfam" id="PF01841">
    <property type="entry name" value="Transglut_core"/>
    <property type="match status" value="1"/>
</dbReference>
<dbReference type="PANTHER" id="PTHR46333">
    <property type="entry name" value="CYTOKINESIS PROTEIN 3"/>
    <property type="match status" value="1"/>
</dbReference>
<gene>
    <name evidence="3" type="ORF">QJ043_08490</name>
</gene>
<proteinExistence type="predicted"/>
<protein>
    <submittedName>
        <fullName evidence="3">Transglutaminase domain-containing protein</fullName>
    </submittedName>
</protein>
<dbReference type="SUPFAM" id="SSF54001">
    <property type="entry name" value="Cysteine proteinases"/>
    <property type="match status" value="1"/>
</dbReference>
<dbReference type="EMBL" id="JASJEX010000004">
    <property type="protein sequence ID" value="MDJ1130110.1"/>
    <property type="molecule type" value="Genomic_DNA"/>
</dbReference>
<dbReference type="SMART" id="SM00728">
    <property type="entry name" value="ChW"/>
    <property type="match status" value="6"/>
</dbReference>
<dbReference type="RefSeq" id="WP_283713275.1">
    <property type="nucleotide sequence ID" value="NZ_JASJEW010000003.1"/>
</dbReference>
<comment type="caution">
    <text evidence="3">The sequence shown here is derived from an EMBL/GenBank/DDBJ whole genome shotgun (WGS) entry which is preliminary data.</text>
</comment>
<organism evidence="3 4">
    <name type="scientific">Kribbibacterium absianum</name>
    <dbReference type="NCBI Taxonomy" id="3044210"/>
    <lineage>
        <taxon>Bacteria</taxon>
        <taxon>Bacillati</taxon>
        <taxon>Actinomycetota</taxon>
        <taxon>Coriobacteriia</taxon>
        <taxon>Coriobacteriales</taxon>
        <taxon>Kribbibacteriaceae</taxon>
        <taxon>Kribbibacterium</taxon>
    </lineage>
</organism>
<dbReference type="Proteomes" id="UP001431693">
    <property type="component" value="Unassembled WGS sequence"/>
</dbReference>
<dbReference type="InterPro" id="IPR002931">
    <property type="entry name" value="Transglutaminase-like"/>
</dbReference>
<evidence type="ECO:0000313" key="4">
    <source>
        <dbReference type="Proteomes" id="UP001431693"/>
    </source>
</evidence>
<name>A0ABT6ZM34_9ACTN</name>
<dbReference type="Pfam" id="PF07538">
    <property type="entry name" value="ChW"/>
    <property type="match status" value="6"/>
</dbReference>
<accession>A0ABT6ZM34</accession>
<evidence type="ECO:0000313" key="3">
    <source>
        <dbReference type="EMBL" id="MDJ1130110.1"/>
    </source>
</evidence>
<sequence>MKRCGRLVVSFVVLLVVALAVGALPAPRAAEAATGQTPLQERLYGAWRNHEETVDVSDLHVPDSTTAYIIRRDIITTHPLYRMAIPLSPTVAASGGYLQTVTVEFSPYIGTQEHIDQYFERLTQALACVDGVTDEVTKALLLHDWVATHCNYSASATYADYAYGVLVEGRAACQGYAEAYRALCLEAGLECTVVSATNPNHAWNLVRVNGSWYHVDCCWDDDTMNLSADTVKHENFLLTNEQIATTTSAHGTEWSAANGQVATATAIADPWWSSSSVPNRAFAYLDGSLYYADGTAVMKRAVGSSTAEALPGSEAQEVGRWTCSAYRRVLADGEHIYSNSAQQVNVYGSDGTLAQTVKPDVSSDYIITGISFKDARLLCDVYAWNESTGSYEMRYGLELGLSYECGSHSLIEVAGVTPVCTATGLKHHWVCARCGASFLDAVAAVPVGSDELVLAKDPNNHGVKAQQLDASTVVERVACVSDGYTGDTVCLGCKAVTKQGAAVVLAHETETQPAQAATCQKEGRTEAQVSKDCGTTVSGGEAVAKDPAAHAGGTEARVTKAATCRSEGAKATLCKGCGATLATEAVAKLAHTPVTKNVVTATTKLPGSTGDQVCSSCGAVLKKGAALNKVNLAYRGHVQSYGWMDWVTNGALCGTPGQSKRVEAFGLKLTSQPYDGSVEYRVHVQSLGWTGWVRNGADAGTTGKSKRLEAVHVRLTGTMAERYDGWVRAHVQGIGWQGWVKNGIAGTTGQSRRVEDIQVQVLPKGQTPTVVPSVTYQGHVQTIGWQRWAQDGMLCGTSGRSLRVEALRIRLATQPVPGSIEYRAHVQGIGWQGWVKDGATAGTSGQSRRVEAVQVRLTGEMAKNYDVWVRAHVQGIGWQGWVKNGIAGTTGQSRRVEAVQLRVLPKGETP</sequence>
<dbReference type="InterPro" id="IPR052557">
    <property type="entry name" value="CAP/Cytokinesis_protein"/>
</dbReference>
<dbReference type="PANTHER" id="PTHR46333:SF2">
    <property type="entry name" value="CYTOKINESIS PROTEIN 3"/>
    <property type="match status" value="1"/>
</dbReference>
<evidence type="ECO:0000256" key="1">
    <source>
        <dbReference type="SAM" id="SignalP"/>
    </source>
</evidence>
<feature type="domain" description="Transglutaminase-like" evidence="2">
    <location>
        <begin position="165"/>
        <end position="219"/>
    </location>
</feature>